<comment type="similarity">
    <text evidence="2 8">Belongs to the flavodoxin family.</text>
</comment>
<dbReference type="NCBIfam" id="TIGR01752">
    <property type="entry name" value="flav_long"/>
    <property type="match status" value="1"/>
</dbReference>
<dbReference type="GO" id="GO:0010181">
    <property type="term" value="F:FMN binding"/>
    <property type="evidence" value="ECO:0007669"/>
    <property type="project" value="UniProtKB-UniRule"/>
</dbReference>
<dbReference type="KEGG" id="had:CDV25_02200"/>
<proteinExistence type="inferred from homology"/>
<dbReference type="InterPro" id="IPR050619">
    <property type="entry name" value="Flavodoxin"/>
</dbReference>
<dbReference type="NCBIfam" id="NF006739">
    <property type="entry name" value="PRK09267.1-5"/>
    <property type="match status" value="1"/>
</dbReference>
<dbReference type="SUPFAM" id="SSF52218">
    <property type="entry name" value="Flavoproteins"/>
    <property type="match status" value="1"/>
</dbReference>
<dbReference type="OrthoDB" id="359268at2"/>
<reference evidence="10 11" key="1">
    <citation type="submission" date="2017-06" db="EMBL/GenBank/DDBJ databases">
        <title>Complete genome of Helicobacter apodemus.</title>
        <authorList>
            <person name="Cho S."/>
        </authorList>
    </citation>
    <scope>NUCLEOTIDE SEQUENCE [LARGE SCALE GENOMIC DNA]</scope>
    <source>
        <strain evidence="11">SNUVETPUB-15-01</strain>
    </source>
</reference>
<protein>
    <recommendedName>
        <fullName evidence="8">Flavodoxin</fullName>
    </recommendedName>
</protein>
<dbReference type="RefSeq" id="WP_108910588.1">
    <property type="nucleotide sequence ID" value="NZ_CP021886.1"/>
</dbReference>
<dbReference type="PANTHER" id="PTHR42809">
    <property type="entry name" value="FLAVODOXIN 2"/>
    <property type="match status" value="1"/>
</dbReference>
<dbReference type="PANTHER" id="PTHR42809:SF1">
    <property type="entry name" value="FLAVODOXIN 1"/>
    <property type="match status" value="1"/>
</dbReference>
<dbReference type="EMBL" id="CP021886">
    <property type="protein sequence ID" value="AWI33704.1"/>
    <property type="molecule type" value="Genomic_DNA"/>
</dbReference>
<keyword evidence="5 8" id="KW-0288">FMN</keyword>
<evidence type="ECO:0000256" key="8">
    <source>
        <dbReference type="PIRNR" id="PIRNR038996"/>
    </source>
</evidence>
<evidence type="ECO:0000256" key="6">
    <source>
        <dbReference type="ARBA" id="ARBA00022982"/>
    </source>
</evidence>
<dbReference type="Gene3D" id="3.40.50.360">
    <property type="match status" value="1"/>
</dbReference>
<keyword evidence="4 8" id="KW-0285">Flavoprotein</keyword>
<dbReference type="Pfam" id="PF00258">
    <property type="entry name" value="Flavodoxin_1"/>
    <property type="match status" value="1"/>
</dbReference>
<keyword evidence="7" id="KW-0535">Nitrogen fixation</keyword>
<dbReference type="InterPro" id="IPR010086">
    <property type="entry name" value="Flavodoxin_lc"/>
</dbReference>
<comment type="function">
    <text evidence="8">Low-potential electron donor to a number of redox enzymes.</text>
</comment>
<dbReference type="PROSITE" id="PS50902">
    <property type="entry name" value="FLAVODOXIN_LIKE"/>
    <property type="match status" value="1"/>
</dbReference>
<evidence type="ECO:0000256" key="7">
    <source>
        <dbReference type="ARBA" id="ARBA00023231"/>
    </source>
</evidence>
<evidence type="ECO:0000256" key="5">
    <source>
        <dbReference type="ARBA" id="ARBA00022643"/>
    </source>
</evidence>
<gene>
    <name evidence="10" type="ORF">CDV25_02200</name>
</gene>
<dbReference type="PROSITE" id="PS00201">
    <property type="entry name" value="FLAVODOXIN"/>
    <property type="match status" value="1"/>
</dbReference>
<feature type="domain" description="Flavodoxin-like" evidence="9">
    <location>
        <begin position="4"/>
        <end position="161"/>
    </location>
</feature>
<evidence type="ECO:0000259" key="9">
    <source>
        <dbReference type="PROSITE" id="PS50902"/>
    </source>
</evidence>
<accession>A0A2U8FC15</accession>
<name>A0A2U8FC15_9HELI</name>
<dbReference type="Proteomes" id="UP000244890">
    <property type="component" value="Chromosome"/>
</dbReference>
<dbReference type="InterPro" id="IPR008254">
    <property type="entry name" value="Flavodoxin/NO_synth"/>
</dbReference>
<keyword evidence="6 8" id="KW-0249">Electron transport</keyword>
<dbReference type="PRINTS" id="PR00369">
    <property type="entry name" value="FLAVODOXIN"/>
</dbReference>
<dbReference type="PIRSF" id="PIRSF038996">
    <property type="entry name" value="FldA"/>
    <property type="match status" value="1"/>
</dbReference>
<dbReference type="GO" id="GO:0009055">
    <property type="term" value="F:electron transfer activity"/>
    <property type="evidence" value="ECO:0007669"/>
    <property type="project" value="UniProtKB-UniRule"/>
</dbReference>
<dbReference type="InterPro" id="IPR001094">
    <property type="entry name" value="Flavdoxin-like"/>
</dbReference>
<dbReference type="InterPro" id="IPR029039">
    <property type="entry name" value="Flavoprotein-like_sf"/>
</dbReference>
<evidence type="ECO:0000256" key="3">
    <source>
        <dbReference type="ARBA" id="ARBA00022448"/>
    </source>
</evidence>
<evidence type="ECO:0000256" key="1">
    <source>
        <dbReference type="ARBA" id="ARBA00001917"/>
    </source>
</evidence>
<keyword evidence="3 8" id="KW-0813">Transport</keyword>
<dbReference type="AlphaFoldDB" id="A0A2U8FC15"/>
<evidence type="ECO:0000256" key="2">
    <source>
        <dbReference type="ARBA" id="ARBA00005267"/>
    </source>
</evidence>
<evidence type="ECO:0000313" key="11">
    <source>
        <dbReference type="Proteomes" id="UP000244890"/>
    </source>
</evidence>
<evidence type="ECO:0000313" key="10">
    <source>
        <dbReference type="EMBL" id="AWI33704.1"/>
    </source>
</evidence>
<evidence type="ECO:0000256" key="4">
    <source>
        <dbReference type="ARBA" id="ARBA00022630"/>
    </source>
</evidence>
<dbReference type="InterPro" id="IPR001226">
    <property type="entry name" value="Flavodoxin_CS"/>
</dbReference>
<sequence>MQKIGLFYGSDSGNTENIAKKIADTLGDVDLFDVAKTEKAKLLEYKNLILATPTYGSGDMQGDWEEFLETLSPEDFNGKVIALVGLGDQDTYADSFCDGLLPIYEVANKQGKIIGFTKTEGYEYEETKTIVDGQFIGLMLDEDNQEELSEQRIKEWIGNIKGQFE</sequence>
<organism evidence="10 11">
    <name type="scientific">Helicobacter apodemus</name>
    <dbReference type="NCBI Taxonomy" id="135569"/>
    <lineage>
        <taxon>Bacteria</taxon>
        <taxon>Pseudomonadati</taxon>
        <taxon>Campylobacterota</taxon>
        <taxon>Epsilonproteobacteria</taxon>
        <taxon>Campylobacterales</taxon>
        <taxon>Helicobacteraceae</taxon>
        <taxon>Helicobacter</taxon>
    </lineage>
</organism>
<comment type="cofactor">
    <cofactor evidence="1 8">
        <name>FMN</name>
        <dbReference type="ChEBI" id="CHEBI:58210"/>
    </cofactor>
</comment>